<evidence type="ECO:0000313" key="1">
    <source>
        <dbReference type="EMBL" id="GAA4251571.1"/>
    </source>
</evidence>
<keyword evidence="2" id="KW-1185">Reference proteome</keyword>
<gene>
    <name evidence="1" type="ORF">GCM10022255_044740</name>
</gene>
<sequence>MITFTLIGRTGSRRPLLSSLPAVTAIRPPPRTNGGRSGCRWDTFGAWDHLLMVMEPVPSYEDLIWLFEAEPVYRYAEDERATGYELDWRELWPYTSVTFRTTRGGHDIEMDIEPGYELVRLRLHAASGAELLDLDLRGVRSVGVERIHGRELLRVDFPDNSPASTLWLRMKPDVTVVWSYNSLN</sequence>
<dbReference type="Proteomes" id="UP001500620">
    <property type="component" value="Unassembled WGS sequence"/>
</dbReference>
<reference evidence="2" key="1">
    <citation type="journal article" date="2019" name="Int. J. Syst. Evol. Microbiol.">
        <title>The Global Catalogue of Microorganisms (GCM) 10K type strain sequencing project: providing services to taxonomists for standard genome sequencing and annotation.</title>
        <authorList>
            <consortium name="The Broad Institute Genomics Platform"/>
            <consortium name="The Broad Institute Genome Sequencing Center for Infectious Disease"/>
            <person name="Wu L."/>
            <person name="Ma J."/>
        </authorList>
    </citation>
    <scope>NUCLEOTIDE SEQUENCE [LARGE SCALE GENOMIC DNA]</scope>
    <source>
        <strain evidence="2">JCM 17441</strain>
    </source>
</reference>
<dbReference type="RefSeq" id="WP_345129061.1">
    <property type="nucleotide sequence ID" value="NZ_BAABAT010000011.1"/>
</dbReference>
<organism evidence="1 2">
    <name type="scientific">Dactylosporangium darangshiense</name>
    <dbReference type="NCBI Taxonomy" id="579108"/>
    <lineage>
        <taxon>Bacteria</taxon>
        <taxon>Bacillati</taxon>
        <taxon>Actinomycetota</taxon>
        <taxon>Actinomycetes</taxon>
        <taxon>Micromonosporales</taxon>
        <taxon>Micromonosporaceae</taxon>
        <taxon>Dactylosporangium</taxon>
    </lineage>
</organism>
<dbReference type="EMBL" id="BAABAT010000011">
    <property type="protein sequence ID" value="GAA4251571.1"/>
    <property type="molecule type" value="Genomic_DNA"/>
</dbReference>
<name>A0ABP8DB44_9ACTN</name>
<comment type="caution">
    <text evidence="1">The sequence shown here is derived from an EMBL/GenBank/DDBJ whole genome shotgun (WGS) entry which is preliminary data.</text>
</comment>
<proteinExistence type="predicted"/>
<protein>
    <submittedName>
        <fullName evidence="1">Uncharacterized protein</fullName>
    </submittedName>
</protein>
<accession>A0ABP8DB44</accession>
<evidence type="ECO:0000313" key="2">
    <source>
        <dbReference type="Proteomes" id="UP001500620"/>
    </source>
</evidence>